<feature type="compositionally biased region" description="Low complexity" evidence="1">
    <location>
        <begin position="638"/>
        <end position="657"/>
    </location>
</feature>
<organism evidence="2 3">
    <name type="scientific">Aldrovandia affinis</name>
    <dbReference type="NCBI Taxonomy" id="143900"/>
    <lineage>
        <taxon>Eukaryota</taxon>
        <taxon>Metazoa</taxon>
        <taxon>Chordata</taxon>
        <taxon>Craniata</taxon>
        <taxon>Vertebrata</taxon>
        <taxon>Euteleostomi</taxon>
        <taxon>Actinopterygii</taxon>
        <taxon>Neopterygii</taxon>
        <taxon>Teleostei</taxon>
        <taxon>Notacanthiformes</taxon>
        <taxon>Halosauridae</taxon>
        <taxon>Aldrovandia</taxon>
    </lineage>
</organism>
<evidence type="ECO:0000256" key="1">
    <source>
        <dbReference type="SAM" id="MobiDB-lite"/>
    </source>
</evidence>
<gene>
    <name evidence="2" type="ORF">AAFF_G00010470</name>
</gene>
<dbReference type="Proteomes" id="UP001221898">
    <property type="component" value="Unassembled WGS sequence"/>
</dbReference>
<feature type="compositionally biased region" description="Polar residues" evidence="1">
    <location>
        <begin position="394"/>
        <end position="405"/>
    </location>
</feature>
<protein>
    <submittedName>
        <fullName evidence="2">Uncharacterized protein</fullName>
    </submittedName>
</protein>
<feature type="compositionally biased region" description="Basic and acidic residues" evidence="1">
    <location>
        <begin position="102"/>
        <end position="123"/>
    </location>
</feature>
<feature type="compositionally biased region" description="Acidic residues" evidence="1">
    <location>
        <begin position="706"/>
        <end position="724"/>
    </location>
</feature>
<feature type="region of interest" description="Disordered" evidence="1">
    <location>
        <begin position="324"/>
        <end position="353"/>
    </location>
</feature>
<dbReference type="AlphaFoldDB" id="A0AAD7S717"/>
<reference evidence="2" key="1">
    <citation type="journal article" date="2023" name="Science">
        <title>Genome structures resolve the early diversification of teleost fishes.</title>
        <authorList>
            <person name="Parey E."/>
            <person name="Louis A."/>
            <person name="Montfort J."/>
            <person name="Bouchez O."/>
            <person name="Roques C."/>
            <person name="Iampietro C."/>
            <person name="Lluch J."/>
            <person name="Castinel A."/>
            <person name="Donnadieu C."/>
            <person name="Desvignes T."/>
            <person name="Floi Bucao C."/>
            <person name="Jouanno E."/>
            <person name="Wen M."/>
            <person name="Mejri S."/>
            <person name="Dirks R."/>
            <person name="Jansen H."/>
            <person name="Henkel C."/>
            <person name="Chen W.J."/>
            <person name="Zahm M."/>
            <person name="Cabau C."/>
            <person name="Klopp C."/>
            <person name="Thompson A.W."/>
            <person name="Robinson-Rechavi M."/>
            <person name="Braasch I."/>
            <person name="Lecointre G."/>
            <person name="Bobe J."/>
            <person name="Postlethwait J.H."/>
            <person name="Berthelot C."/>
            <person name="Roest Crollius H."/>
            <person name="Guiguen Y."/>
        </authorList>
    </citation>
    <scope>NUCLEOTIDE SEQUENCE</scope>
    <source>
        <strain evidence="2">NC1722</strain>
    </source>
</reference>
<feature type="region of interest" description="Disordered" evidence="1">
    <location>
        <begin position="28"/>
        <end position="182"/>
    </location>
</feature>
<feature type="compositionally biased region" description="Acidic residues" evidence="1">
    <location>
        <begin position="54"/>
        <end position="67"/>
    </location>
</feature>
<feature type="compositionally biased region" description="Polar residues" evidence="1">
    <location>
        <begin position="125"/>
        <end position="135"/>
    </location>
</feature>
<feature type="compositionally biased region" description="Basic and acidic residues" evidence="1">
    <location>
        <begin position="341"/>
        <end position="353"/>
    </location>
</feature>
<feature type="compositionally biased region" description="Low complexity" evidence="1">
    <location>
        <begin position="782"/>
        <end position="796"/>
    </location>
</feature>
<keyword evidence="3" id="KW-1185">Reference proteome</keyword>
<feature type="region of interest" description="Disordered" evidence="1">
    <location>
        <begin position="760"/>
        <end position="796"/>
    </location>
</feature>
<feature type="region of interest" description="Disordered" evidence="1">
    <location>
        <begin position="674"/>
        <end position="728"/>
    </location>
</feature>
<dbReference type="EMBL" id="JAINUG010000101">
    <property type="protein sequence ID" value="KAJ8396993.1"/>
    <property type="molecule type" value="Genomic_DNA"/>
</dbReference>
<comment type="caution">
    <text evidence="2">The sequence shown here is derived from an EMBL/GenBank/DDBJ whole genome shotgun (WGS) entry which is preliminary data.</text>
</comment>
<evidence type="ECO:0000313" key="3">
    <source>
        <dbReference type="Proteomes" id="UP001221898"/>
    </source>
</evidence>
<evidence type="ECO:0000313" key="2">
    <source>
        <dbReference type="EMBL" id="KAJ8396993.1"/>
    </source>
</evidence>
<feature type="region of interest" description="Disordered" evidence="1">
    <location>
        <begin position="611"/>
        <end position="658"/>
    </location>
</feature>
<feature type="compositionally biased region" description="Polar residues" evidence="1">
    <location>
        <begin position="73"/>
        <end position="87"/>
    </location>
</feature>
<feature type="compositionally biased region" description="Acidic residues" evidence="1">
    <location>
        <begin position="28"/>
        <end position="38"/>
    </location>
</feature>
<feature type="region of interest" description="Disordered" evidence="1">
    <location>
        <begin position="369"/>
        <end position="422"/>
    </location>
</feature>
<proteinExistence type="predicted"/>
<sequence>MEHSFADLLSDAFSDTVLPCYQEGELDFEPLNLEEGDGEGSGNGGFEGLPSLAEVDEDDDPEEEEEADHVTMGTLTEEQNWSKSGLPQQEDWGDILDLGGQEVKDGQKISAEDKDSMEDKDARGFSSQLDSSQMISLRGRCLDGDPMEDAGNTGSGNPPQDQGNELEFCSRGANSEGGDGLECPQAGTDADAVADADVVIGADIVTDAVADIDAVFDTDIVTDIVTVTPSDAVPDADVWIGGFADECCYSVREESQDCFLQVLQAEPFSGELKEFSEADCGVIGEGYAEYPSEEEDMYEDKEEVVEEELGRELGQFSEISKSEVGGCGEQKTVKSEGVGSEGEREGNGIKAKEKEREDVGLYVEEEIEVSDSSSLRSEAGAEKSVLLNEGSVAEPTSTHGKQPQDWTEDHGGNFSERSDDSDDEILSKIKWAGEEWDNEREEDLKLKFRQMPASADKEDPLHSIRKEQVCENEKNVLHMYQQKQGCDNKKNVLHSIRQEQICDDEEVIFYNLKQEQICDDEEDILHSITQEQDFDNEDNVLHIKQQQAYDDEKVMFHNIKQEQGPVYEEEILHSIIQEQAYDDEEFVFHGIRQEQVSADEEYVCDVEVEDGKADEGVGGSGGGCPGEALGGWSPGATSPSDSCSGDSESESSLSDLEPWPHRMAAATTLRALSTEPPCLWPDPDSQEEGATELFSSTQAYRNTGTEEGELGNMEEEEEEEEEERNWEQERERIQAFYRYYNDDKEEDYVRGREDKGRSSRKHMVRFCLDSPPVQRDSDSSDTDVVSSSSEGTEGLDTAVTSTVTRRSVRIEEEGDGESHREKFTLLLKQSEVTQAELKKLNIELRALRQSNRVPSLLVSALKLSLVSVVGVMMFWWATDQLDWTGPVWTN</sequence>
<feature type="compositionally biased region" description="Gly residues" evidence="1">
    <location>
        <begin position="616"/>
        <end position="633"/>
    </location>
</feature>
<accession>A0AAD7S717</accession>
<feature type="compositionally biased region" description="Polar residues" evidence="1">
    <location>
        <begin position="693"/>
        <end position="705"/>
    </location>
</feature>
<name>A0AAD7S717_9TELE</name>